<dbReference type="EMBL" id="CM032187">
    <property type="protein sequence ID" value="KAG7089079.1"/>
    <property type="molecule type" value="Genomic_DNA"/>
</dbReference>
<protein>
    <recommendedName>
        <fullName evidence="2">Protein kinase domain-containing protein</fullName>
    </recommendedName>
</protein>
<dbReference type="PANTHER" id="PTHR44167:SF24">
    <property type="entry name" value="SERINE_THREONINE-PROTEIN KINASE CHK2"/>
    <property type="match status" value="1"/>
</dbReference>
<reference evidence="3" key="1">
    <citation type="journal article" date="2021" name="Genome Biol. Evol.">
        <title>The assembled and annotated genome of the fairy-ring fungus Marasmius oreades.</title>
        <authorList>
            <person name="Hiltunen M."/>
            <person name="Ament-Velasquez S.L."/>
            <person name="Johannesson H."/>
        </authorList>
    </citation>
    <scope>NUCLEOTIDE SEQUENCE</scope>
    <source>
        <strain evidence="3">03SP1</strain>
    </source>
</reference>
<dbReference type="PROSITE" id="PS50011">
    <property type="entry name" value="PROTEIN_KINASE_DOM"/>
    <property type="match status" value="1"/>
</dbReference>
<accession>A0A9P7RSR3</accession>
<organism evidence="3 4">
    <name type="scientific">Marasmius oreades</name>
    <name type="common">fairy-ring Marasmius</name>
    <dbReference type="NCBI Taxonomy" id="181124"/>
    <lineage>
        <taxon>Eukaryota</taxon>
        <taxon>Fungi</taxon>
        <taxon>Dikarya</taxon>
        <taxon>Basidiomycota</taxon>
        <taxon>Agaricomycotina</taxon>
        <taxon>Agaricomycetes</taxon>
        <taxon>Agaricomycetidae</taxon>
        <taxon>Agaricales</taxon>
        <taxon>Marasmiineae</taxon>
        <taxon>Marasmiaceae</taxon>
        <taxon>Marasmius</taxon>
    </lineage>
</organism>
<dbReference type="PANTHER" id="PTHR44167">
    <property type="entry name" value="OVARIAN-SPECIFIC SERINE/THREONINE-PROTEIN KINASE LOK-RELATED"/>
    <property type="match status" value="1"/>
</dbReference>
<dbReference type="SUPFAM" id="SSF56112">
    <property type="entry name" value="Protein kinase-like (PK-like)"/>
    <property type="match status" value="1"/>
</dbReference>
<dbReference type="RefSeq" id="XP_043005549.1">
    <property type="nucleotide sequence ID" value="XM_043155767.1"/>
</dbReference>
<keyword evidence="4" id="KW-1185">Reference proteome</keyword>
<dbReference type="OrthoDB" id="4062651at2759"/>
<feature type="region of interest" description="Disordered" evidence="1">
    <location>
        <begin position="1"/>
        <end position="35"/>
    </location>
</feature>
<dbReference type="GO" id="GO:0005524">
    <property type="term" value="F:ATP binding"/>
    <property type="evidence" value="ECO:0007669"/>
    <property type="project" value="InterPro"/>
</dbReference>
<dbReference type="InterPro" id="IPR011009">
    <property type="entry name" value="Kinase-like_dom_sf"/>
</dbReference>
<dbReference type="Proteomes" id="UP001049176">
    <property type="component" value="Chromosome 7"/>
</dbReference>
<dbReference type="InterPro" id="IPR000719">
    <property type="entry name" value="Prot_kinase_dom"/>
</dbReference>
<dbReference type="Pfam" id="PF00069">
    <property type="entry name" value="Pkinase"/>
    <property type="match status" value="1"/>
</dbReference>
<dbReference type="GO" id="GO:0005737">
    <property type="term" value="C:cytoplasm"/>
    <property type="evidence" value="ECO:0007669"/>
    <property type="project" value="TreeGrafter"/>
</dbReference>
<name>A0A9P7RSR3_9AGAR</name>
<comment type="caution">
    <text evidence="3">The sequence shown here is derived from an EMBL/GenBank/DDBJ whole genome shotgun (WGS) entry which is preliminary data.</text>
</comment>
<dbReference type="GO" id="GO:0004674">
    <property type="term" value="F:protein serine/threonine kinase activity"/>
    <property type="evidence" value="ECO:0007669"/>
    <property type="project" value="TreeGrafter"/>
</dbReference>
<evidence type="ECO:0000313" key="4">
    <source>
        <dbReference type="Proteomes" id="UP001049176"/>
    </source>
</evidence>
<sequence length="270" mass="29024">MAVIKAQAGDALTRTSKRHARSDDGGSSGAGGTGHIVNQLALPKLRGILTLIQSEDDRTPFAMAKLASGKEVDHTSHLQAIPGTVKILSHHPVMHKKDTNLLITYYAGPHLLWYCSTYQYRSSQVPPPLQVAKDLLATVQAIHDAGFVHLDNKPANICVPDGILSSPGIVLIDFGSSEKIPGHVHYPFGTVGWLAPEAECEQEDVDLCLVDVWATEKVLLCMCQGLPQEVNGMSLLKEVGEALSVPTPVERISLVAAREKLLVLEAGHIA</sequence>
<dbReference type="Gene3D" id="1.10.510.10">
    <property type="entry name" value="Transferase(Phosphotransferase) domain 1"/>
    <property type="match status" value="1"/>
</dbReference>
<dbReference type="GeneID" id="66079863"/>
<dbReference type="SMART" id="SM00220">
    <property type="entry name" value="S_TKc"/>
    <property type="match status" value="1"/>
</dbReference>
<dbReference type="AlphaFoldDB" id="A0A9P7RSR3"/>
<feature type="domain" description="Protein kinase" evidence="2">
    <location>
        <begin position="22"/>
        <end position="270"/>
    </location>
</feature>
<evidence type="ECO:0000259" key="2">
    <source>
        <dbReference type="PROSITE" id="PS50011"/>
    </source>
</evidence>
<dbReference type="GO" id="GO:0005634">
    <property type="term" value="C:nucleus"/>
    <property type="evidence" value="ECO:0007669"/>
    <property type="project" value="TreeGrafter"/>
</dbReference>
<evidence type="ECO:0000256" key="1">
    <source>
        <dbReference type="SAM" id="MobiDB-lite"/>
    </source>
</evidence>
<dbReference type="KEGG" id="more:E1B28_010788"/>
<evidence type="ECO:0000313" key="3">
    <source>
        <dbReference type="EMBL" id="KAG7089079.1"/>
    </source>
</evidence>
<proteinExistence type="predicted"/>
<dbReference type="GO" id="GO:0044773">
    <property type="term" value="P:mitotic DNA damage checkpoint signaling"/>
    <property type="evidence" value="ECO:0007669"/>
    <property type="project" value="TreeGrafter"/>
</dbReference>
<gene>
    <name evidence="3" type="ORF">E1B28_010788</name>
</gene>